<dbReference type="PRINTS" id="PR00463">
    <property type="entry name" value="EP450I"/>
</dbReference>
<keyword evidence="4" id="KW-0560">Oxidoreductase</keyword>
<dbReference type="InterPro" id="IPR050121">
    <property type="entry name" value="Cytochrome_P450_monoxygenase"/>
</dbReference>
<evidence type="ECO:0000256" key="2">
    <source>
        <dbReference type="ARBA" id="ARBA00010617"/>
    </source>
</evidence>
<evidence type="ECO:0000256" key="1">
    <source>
        <dbReference type="ARBA" id="ARBA00001971"/>
    </source>
</evidence>
<protein>
    <recommendedName>
        <fullName evidence="8">Cytochrome P450</fullName>
    </recommendedName>
</protein>
<dbReference type="Gene3D" id="1.10.630.10">
    <property type="entry name" value="Cytochrome P450"/>
    <property type="match status" value="1"/>
</dbReference>
<proteinExistence type="inferred from homology"/>
<dbReference type="PRINTS" id="PR00385">
    <property type="entry name" value="P450"/>
</dbReference>
<feature type="compositionally biased region" description="Polar residues" evidence="5">
    <location>
        <begin position="339"/>
        <end position="359"/>
    </location>
</feature>
<keyword evidence="3 4" id="KW-0408">Iron</keyword>
<comment type="caution">
    <text evidence="6">The sequence shown here is derived from an EMBL/GenBank/DDBJ whole genome shotgun (WGS) entry which is preliminary data.</text>
</comment>
<dbReference type="InterPro" id="IPR001128">
    <property type="entry name" value="Cyt_P450"/>
</dbReference>
<keyword evidence="7" id="KW-1185">Reference proteome</keyword>
<dbReference type="PROSITE" id="PS00086">
    <property type="entry name" value="CYTOCHROME_P450"/>
    <property type="match status" value="1"/>
</dbReference>
<evidence type="ECO:0008006" key="8">
    <source>
        <dbReference type="Google" id="ProtNLM"/>
    </source>
</evidence>
<dbReference type="AlphaFoldDB" id="A0ABD3P2U7"/>
<evidence type="ECO:0000313" key="7">
    <source>
        <dbReference type="Proteomes" id="UP001516023"/>
    </source>
</evidence>
<dbReference type="Pfam" id="PF00067">
    <property type="entry name" value="p450"/>
    <property type="match status" value="1"/>
</dbReference>
<dbReference type="PANTHER" id="PTHR24305">
    <property type="entry name" value="CYTOCHROME P450"/>
    <property type="match status" value="1"/>
</dbReference>
<feature type="region of interest" description="Disordered" evidence="5">
    <location>
        <begin position="318"/>
        <end position="361"/>
    </location>
</feature>
<evidence type="ECO:0000256" key="4">
    <source>
        <dbReference type="RuleBase" id="RU000461"/>
    </source>
</evidence>
<keyword evidence="3 4" id="KW-0349">Heme</keyword>
<dbReference type="InterPro" id="IPR002401">
    <property type="entry name" value="Cyt_P450_E_grp-I"/>
</dbReference>
<reference evidence="6 7" key="1">
    <citation type="journal article" date="2020" name="G3 (Bethesda)">
        <title>Improved Reference Genome for Cyclotella cryptica CCMP332, a Model for Cell Wall Morphogenesis, Salinity Adaptation, and Lipid Production in Diatoms (Bacillariophyta).</title>
        <authorList>
            <person name="Roberts W.R."/>
            <person name="Downey K.M."/>
            <person name="Ruck E.C."/>
            <person name="Traller J.C."/>
            <person name="Alverson A.J."/>
        </authorList>
    </citation>
    <scope>NUCLEOTIDE SEQUENCE [LARGE SCALE GENOMIC DNA]</scope>
    <source>
        <strain evidence="6 7">CCMP332</strain>
    </source>
</reference>
<keyword evidence="3 4" id="KW-0479">Metal-binding</keyword>
<evidence type="ECO:0000256" key="3">
    <source>
        <dbReference type="PIRSR" id="PIRSR602401-1"/>
    </source>
</evidence>
<comment type="cofactor">
    <cofactor evidence="1 3">
        <name>heme</name>
        <dbReference type="ChEBI" id="CHEBI:30413"/>
    </cofactor>
</comment>
<name>A0ABD3P2U7_9STRA</name>
<evidence type="ECO:0000256" key="5">
    <source>
        <dbReference type="SAM" id="MobiDB-lite"/>
    </source>
</evidence>
<dbReference type="Proteomes" id="UP001516023">
    <property type="component" value="Unassembled WGS sequence"/>
</dbReference>
<feature type="region of interest" description="Disordered" evidence="5">
    <location>
        <begin position="524"/>
        <end position="543"/>
    </location>
</feature>
<dbReference type="InterPro" id="IPR036396">
    <property type="entry name" value="Cyt_P450_sf"/>
</dbReference>
<accession>A0ABD3P2U7</accession>
<dbReference type="GO" id="GO:0046872">
    <property type="term" value="F:metal ion binding"/>
    <property type="evidence" value="ECO:0007669"/>
    <property type="project" value="UniProtKB-KW"/>
</dbReference>
<dbReference type="PANTHER" id="PTHR24305:SF166">
    <property type="entry name" value="CYTOCHROME P450 12A4, MITOCHONDRIAL-RELATED"/>
    <property type="match status" value="1"/>
</dbReference>
<comment type="similarity">
    <text evidence="2 4">Belongs to the cytochrome P450 family.</text>
</comment>
<dbReference type="InterPro" id="IPR017972">
    <property type="entry name" value="Cyt_P450_CS"/>
</dbReference>
<evidence type="ECO:0000313" key="6">
    <source>
        <dbReference type="EMBL" id="KAL3782156.1"/>
    </source>
</evidence>
<gene>
    <name evidence="6" type="ORF">HJC23_004519</name>
</gene>
<feature type="compositionally biased region" description="Polar residues" evidence="5">
    <location>
        <begin position="318"/>
        <end position="331"/>
    </location>
</feature>
<organism evidence="6 7">
    <name type="scientific">Cyclotella cryptica</name>
    <dbReference type="NCBI Taxonomy" id="29204"/>
    <lineage>
        <taxon>Eukaryota</taxon>
        <taxon>Sar</taxon>
        <taxon>Stramenopiles</taxon>
        <taxon>Ochrophyta</taxon>
        <taxon>Bacillariophyta</taxon>
        <taxon>Coscinodiscophyceae</taxon>
        <taxon>Thalassiosirophycidae</taxon>
        <taxon>Stephanodiscales</taxon>
        <taxon>Stephanodiscaceae</taxon>
        <taxon>Cyclotella</taxon>
    </lineage>
</organism>
<sequence>MPLLHPLTTNFLPTLSLTLSLTLSWLLGHFPHLHTLEPSSHHTLFSTHSSPSGITGLWGDIDRRAFHVLRADHARAVLRQNSSREPMKFLARHGFKTLGAESLILVPGGARWRRQRGVVARMFTVDAMREGRGAVLRCAAEAVGWLVRACEEGRGSREGCLGHGEGRVCMEALNLFELYSLLVFGRVSMGYDFGFFKKEDQEAVAVERGHGECCGQMQTCRCLSLSAVANSFAFLQNDVATRSKPQNLFNPKTQFYSFPTEYNQEYKFHSNVVRQLMAEIIGQELDKSLTNYDIKDAEGKDDSANLVTHLVKATLEEQFQPSSQAPSSKSTDAPKCPFATSTPSRTCTVHSSIPATMTRSQREETIDNVSSILRTLLMAGFETTAVSLSYVVYFLSLHPRCQDQCYEEAIRVLGPRTTDTPTYQDFDPEDLVYCRAVFTETIRIHLPVIFTTRVLEKDMTFDTGVGDDRVTFPRGTKAIISPTAIHADERNFERAKEFVPERWVKRQVDDQGVERWVERNYEEEKKENVSSVPSDPMTPESISAANPQNFFSFSDGARNCVGKRLAILESSVMIAMMFRDLRVELAEDKFELVTKRKFATVGPVRLPVVFRRRED</sequence>
<dbReference type="SUPFAM" id="SSF48264">
    <property type="entry name" value="Cytochrome P450"/>
    <property type="match status" value="1"/>
</dbReference>
<feature type="binding site" description="axial binding residue" evidence="3">
    <location>
        <position position="560"/>
    </location>
    <ligand>
        <name>heme</name>
        <dbReference type="ChEBI" id="CHEBI:30413"/>
    </ligand>
    <ligandPart>
        <name>Fe</name>
        <dbReference type="ChEBI" id="CHEBI:18248"/>
    </ligandPart>
</feature>
<dbReference type="EMBL" id="JABMIG020000295">
    <property type="protein sequence ID" value="KAL3782156.1"/>
    <property type="molecule type" value="Genomic_DNA"/>
</dbReference>
<keyword evidence="4" id="KW-0503">Monooxygenase</keyword>
<dbReference type="GO" id="GO:0004497">
    <property type="term" value="F:monooxygenase activity"/>
    <property type="evidence" value="ECO:0007669"/>
    <property type="project" value="UniProtKB-KW"/>
</dbReference>